<feature type="region of interest" description="Disordered" evidence="1">
    <location>
        <begin position="60"/>
        <end position="119"/>
    </location>
</feature>
<evidence type="ECO:0000313" key="2">
    <source>
        <dbReference type="EMBL" id="GAT43638.1"/>
    </source>
</evidence>
<keyword evidence="3" id="KW-1185">Reference proteome</keyword>
<dbReference type="EMBL" id="DF839219">
    <property type="protein sequence ID" value="GAT43638.1"/>
    <property type="molecule type" value="Genomic_DNA"/>
</dbReference>
<dbReference type="Proteomes" id="UP000815677">
    <property type="component" value="Unassembled WGS sequence"/>
</dbReference>
<gene>
    <name evidence="2" type="ORF">MCHLO_01309</name>
</gene>
<sequence length="119" mass="12403">MFRLAITRSVVANARPLHSTAVVQKTVTEKVSEVADNVNKGVGKKLADAIGAGQEAAAKTKETLGTATEETKKKAGETAATAEQKKNEAASATRDAMKKVKPESGEQQFSPLSCAPPPP</sequence>
<reference evidence="2" key="1">
    <citation type="submission" date="2014-09" db="EMBL/GenBank/DDBJ databases">
        <title>Genome sequence of the luminous mushroom Mycena chlorophos for searching fungal bioluminescence genes.</title>
        <authorList>
            <person name="Tanaka Y."/>
            <person name="Kasuga D."/>
            <person name="Oba Y."/>
            <person name="Hase S."/>
            <person name="Sato K."/>
            <person name="Oba Y."/>
            <person name="Sakakibara Y."/>
        </authorList>
    </citation>
    <scope>NUCLEOTIDE SEQUENCE</scope>
</reference>
<organism evidence="2 3">
    <name type="scientific">Mycena chlorophos</name>
    <name type="common">Agaric fungus</name>
    <name type="synonym">Agaricus chlorophos</name>
    <dbReference type="NCBI Taxonomy" id="658473"/>
    <lineage>
        <taxon>Eukaryota</taxon>
        <taxon>Fungi</taxon>
        <taxon>Dikarya</taxon>
        <taxon>Basidiomycota</taxon>
        <taxon>Agaricomycotina</taxon>
        <taxon>Agaricomycetes</taxon>
        <taxon>Agaricomycetidae</taxon>
        <taxon>Agaricales</taxon>
        <taxon>Marasmiineae</taxon>
        <taxon>Mycenaceae</taxon>
        <taxon>Mycena</taxon>
    </lineage>
</organism>
<evidence type="ECO:0000256" key="1">
    <source>
        <dbReference type="SAM" id="MobiDB-lite"/>
    </source>
</evidence>
<accession>A0ABQ0KXV4</accession>
<proteinExistence type="predicted"/>
<name>A0ABQ0KXV4_MYCCL</name>
<protein>
    <submittedName>
        <fullName evidence="2">Uncharacterized protein</fullName>
    </submittedName>
</protein>
<evidence type="ECO:0000313" key="3">
    <source>
        <dbReference type="Proteomes" id="UP000815677"/>
    </source>
</evidence>
<feature type="compositionally biased region" description="Basic and acidic residues" evidence="1">
    <location>
        <begin position="95"/>
        <end position="104"/>
    </location>
</feature>